<accession>A0A6P2D4H3</accession>
<sequence>MSHVVFASQVLNHISDSAFGSDELMAYTATYSWLANQMSHATMGFFLAIAIAKIRLPRFRNDSGIQGRLNHVRSFWGKYRCLRYVLPYCVPAIKLPFDVRAVWRRSGAFDVPWDDFVYDKATDLGFWFFGMLLAQVFLTSSCRVGTLNLPTDHAGACWASVYNWVRWVFLRMFVPVVWPPHRAAFLILVVACYLNYEWWTDQKGYFDRSGLPSGWVRVSEYDTSRACPDLGIRKTMEQQTKTYLTTLGGESPRHCVIRGGSATDRTDLAAALGVEFASRRKAVYYFTANKLLERADELDRWKRFAIHDTKGGVSESDSRFPKCVIIDDLPEKFPAPGDPDKQNPDQLVKKSNPYDPSANSQRLFRWFWAHRNQTSTIWVLSCNPEEAEVWLSTIRQYASWEKTATATEAEQTERVLDINLGEIDAEVVPSTNPPALPRTP</sequence>
<protein>
    <submittedName>
        <fullName evidence="2">Uncharacterized protein</fullName>
    </submittedName>
</protein>
<evidence type="ECO:0000313" key="3">
    <source>
        <dbReference type="Proteomes" id="UP000464178"/>
    </source>
</evidence>
<dbReference type="Proteomes" id="UP000464178">
    <property type="component" value="Chromosome"/>
</dbReference>
<feature type="region of interest" description="Disordered" evidence="1">
    <location>
        <begin position="331"/>
        <end position="356"/>
    </location>
</feature>
<evidence type="ECO:0000256" key="1">
    <source>
        <dbReference type="SAM" id="MobiDB-lite"/>
    </source>
</evidence>
<dbReference type="KEGG" id="gms:SOIL9_16850"/>
<keyword evidence="3" id="KW-1185">Reference proteome</keyword>
<dbReference type="EMBL" id="LR593886">
    <property type="protein sequence ID" value="VTR96029.1"/>
    <property type="molecule type" value="Genomic_DNA"/>
</dbReference>
<reference evidence="2 3" key="1">
    <citation type="submission" date="2019-05" db="EMBL/GenBank/DDBJ databases">
        <authorList>
            <consortium name="Science for Life Laboratories"/>
        </authorList>
    </citation>
    <scope>NUCLEOTIDE SEQUENCE [LARGE SCALE GENOMIC DNA]</scope>
    <source>
        <strain evidence="2">Soil9</strain>
    </source>
</reference>
<dbReference type="AlphaFoldDB" id="A0A6P2D4H3"/>
<gene>
    <name evidence="2" type="ORF">SOIL9_16850</name>
</gene>
<proteinExistence type="predicted"/>
<evidence type="ECO:0000313" key="2">
    <source>
        <dbReference type="EMBL" id="VTR96029.1"/>
    </source>
</evidence>
<name>A0A6P2D4H3_9BACT</name>
<organism evidence="2 3">
    <name type="scientific">Gemmata massiliana</name>
    <dbReference type="NCBI Taxonomy" id="1210884"/>
    <lineage>
        <taxon>Bacteria</taxon>
        <taxon>Pseudomonadati</taxon>
        <taxon>Planctomycetota</taxon>
        <taxon>Planctomycetia</taxon>
        <taxon>Gemmatales</taxon>
        <taxon>Gemmataceae</taxon>
        <taxon>Gemmata</taxon>
    </lineage>
</organism>